<sequence>MFKIIIFLGISMNLLFASIESEVEQERFIRKNSILVDTFTNLVWEDYKNWQDYKKSKKNTVYDPGEDWYNSKRYCNDLKLHGKNNWRLPSTQEALYLDKYVKNKFSYITFGYPGYWSSEQVDKSTAKVYYLFSKPLKKLEINIRDKEIVRRIRCVSGPSYTSYDEIKKVIDKNREEAINKKLNDYYTKLQKEDSIKEYESFLKKYPKTSINEKIEKRLKELYSNEIKKLKKENTIIVYEDFLKNNPNSFIKDDITKEIYKLVKEEDNIAGYEWYVNKYSKSSNAKQAIEQIHKLAFEEAKDIDTISSYNTFIFSYPLSKEVKQANKKANELEREEYTSLGLLSFIGTNEKLDRKARALLIKAKQIERYPLDNNINHSSSMGYKIVANRMYELLQEEFTESEATLRHLESQEFKDFVKDFRYVMKNIQRTLNQTNNYIKKVVSISKRGFEDAKADRKMAAYYTKQHRDWEKFMHFRDKGYN</sequence>
<accession>A0A4Q1ATG0</accession>
<feature type="domain" description="Lcl C-terminal" evidence="1">
    <location>
        <begin position="35"/>
        <end position="155"/>
    </location>
</feature>
<dbReference type="OrthoDB" id="9801841at2"/>
<evidence type="ECO:0000259" key="1">
    <source>
        <dbReference type="Pfam" id="PF07603"/>
    </source>
</evidence>
<dbReference type="EMBL" id="NXIE01000002">
    <property type="protein sequence ID" value="RXK13162.1"/>
    <property type="molecule type" value="Genomic_DNA"/>
</dbReference>
<organism evidence="2 3">
    <name type="scientific">Halarcobacter mediterraneus</name>
    <dbReference type="NCBI Taxonomy" id="2023153"/>
    <lineage>
        <taxon>Bacteria</taxon>
        <taxon>Pseudomonadati</taxon>
        <taxon>Campylobacterota</taxon>
        <taxon>Epsilonproteobacteria</taxon>
        <taxon>Campylobacterales</taxon>
        <taxon>Arcobacteraceae</taxon>
        <taxon>Halarcobacter</taxon>
    </lineage>
</organism>
<dbReference type="InterPro" id="IPR011460">
    <property type="entry name" value="Lcl_C"/>
</dbReference>
<dbReference type="Pfam" id="PF07603">
    <property type="entry name" value="Lcl_C"/>
    <property type="match status" value="1"/>
</dbReference>
<evidence type="ECO:0000313" key="3">
    <source>
        <dbReference type="Proteomes" id="UP000289718"/>
    </source>
</evidence>
<keyword evidence="3" id="KW-1185">Reference proteome</keyword>
<protein>
    <recommendedName>
        <fullName evidence="1">Lcl C-terminal domain-containing protein</fullName>
    </recommendedName>
</protein>
<comment type="caution">
    <text evidence="2">The sequence shown here is derived from an EMBL/GenBank/DDBJ whole genome shotgun (WGS) entry which is preliminary data.</text>
</comment>
<proteinExistence type="predicted"/>
<reference evidence="2 3" key="1">
    <citation type="submission" date="2017-09" db="EMBL/GenBank/DDBJ databases">
        <title>Genomics of the genus Arcobacter.</title>
        <authorList>
            <person name="Perez-Cataluna A."/>
            <person name="Figueras M.J."/>
            <person name="Salas-Masso N."/>
        </authorList>
    </citation>
    <scope>NUCLEOTIDE SEQUENCE [LARGE SCALE GENOMIC DNA]</scope>
    <source>
        <strain evidence="2 3">F156-34</strain>
    </source>
</reference>
<evidence type="ECO:0000313" key="2">
    <source>
        <dbReference type="EMBL" id="RXK13162.1"/>
    </source>
</evidence>
<dbReference type="RefSeq" id="WP_129060982.1">
    <property type="nucleotide sequence ID" value="NZ_NXIE01000002.1"/>
</dbReference>
<dbReference type="AlphaFoldDB" id="A0A4Q1ATG0"/>
<name>A0A4Q1ATG0_9BACT</name>
<dbReference type="Proteomes" id="UP000289718">
    <property type="component" value="Unassembled WGS sequence"/>
</dbReference>
<gene>
    <name evidence="2" type="ORF">CP965_05015</name>
</gene>